<evidence type="ECO:0000313" key="2">
    <source>
        <dbReference type="Proteomes" id="UP001548189"/>
    </source>
</evidence>
<evidence type="ECO:0000313" key="1">
    <source>
        <dbReference type="EMBL" id="MET1255726.1"/>
    </source>
</evidence>
<sequence length="101" mass="10734">MYDMANLNKLGHLKELAPEAMKGFEALDKAAMAEGGAIPKKYKELMALAIALTTQCPYCLEVHKKAALQAGVTPEELAETVFIATALRAGAALTHGTHLVP</sequence>
<gene>
    <name evidence="1" type="ORF">ABVT43_11370</name>
</gene>
<proteinExistence type="predicted"/>
<protein>
    <submittedName>
        <fullName evidence="1">Carboxymuconolactone decarboxylase family protein</fullName>
    </submittedName>
</protein>
<dbReference type="InterPro" id="IPR003779">
    <property type="entry name" value="CMD-like"/>
</dbReference>
<dbReference type="InterPro" id="IPR004675">
    <property type="entry name" value="AhpD_core"/>
</dbReference>
<dbReference type="SUPFAM" id="SSF69118">
    <property type="entry name" value="AhpD-like"/>
    <property type="match status" value="1"/>
</dbReference>
<accession>A0ABV2BUV6</accession>
<dbReference type="InterPro" id="IPR029032">
    <property type="entry name" value="AhpD-like"/>
</dbReference>
<dbReference type="Proteomes" id="UP001548189">
    <property type="component" value="Unassembled WGS sequence"/>
</dbReference>
<dbReference type="PANTHER" id="PTHR33930:SF2">
    <property type="entry name" value="BLR3452 PROTEIN"/>
    <property type="match status" value="1"/>
</dbReference>
<dbReference type="PANTHER" id="PTHR33930">
    <property type="entry name" value="ALKYL HYDROPEROXIDE REDUCTASE AHPD"/>
    <property type="match status" value="1"/>
</dbReference>
<dbReference type="Pfam" id="PF02627">
    <property type="entry name" value="CMD"/>
    <property type="match status" value="1"/>
</dbReference>
<reference evidence="1 2" key="1">
    <citation type="submission" date="2024-06" db="EMBL/GenBank/DDBJ databases">
        <authorList>
            <person name="Li F."/>
        </authorList>
    </citation>
    <scope>NUCLEOTIDE SEQUENCE [LARGE SCALE GENOMIC DNA]</scope>
    <source>
        <strain evidence="1 2">GXAS 311</strain>
    </source>
</reference>
<comment type="caution">
    <text evidence="1">The sequence shown here is derived from an EMBL/GenBank/DDBJ whole genome shotgun (WGS) entry which is preliminary data.</text>
</comment>
<dbReference type="NCBIfam" id="TIGR00778">
    <property type="entry name" value="ahpD_dom"/>
    <property type="match status" value="1"/>
</dbReference>
<dbReference type="Gene3D" id="1.20.1290.10">
    <property type="entry name" value="AhpD-like"/>
    <property type="match status" value="1"/>
</dbReference>
<organism evidence="1 2">
    <name type="scientific">Aliikangiella maris</name>
    <dbReference type="NCBI Taxonomy" id="3162458"/>
    <lineage>
        <taxon>Bacteria</taxon>
        <taxon>Pseudomonadati</taxon>
        <taxon>Pseudomonadota</taxon>
        <taxon>Gammaproteobacteria</taxon>
        <taxon>Oceanospirillales</taxon>
        <taxon>Pleioneaceae</taxon>
        <taxon>Aliikangiella</taxon>
    </lineage>
</organism>
<dbReference type="EMBL" id="JBEVCJ010000012">
    <property type="protein sequence ID" value="MET1255726.1"/>
    <property type="molecule type" value="Genomic_DNA"/>
</dbReference>
<keyword evidence="2" id="KW-1185">Reference proteome</keyword>
<name>A0ABV2BUV6_9GAMM</name>